<dbReference type="Proteomes" id="UP000189229">
    <property type="component" value="Unassembled WGS sequence"/>
</dbReference>
<evidence type="ECO:0000313" key="2">
    <source>
        <dbReference type="EMBL" id="OOK66623.1"/>
    </source>
</evidence>
<dbReference type="EMBL" id="MVBN01000003">
    <property type="protein sequence ID" value="OOK77053.1"/>
    <property type="molecule type" value="Genomic_DNA"/>
</dbReference>
<evidence type="ECO:0000313" key="5">
    <source>
        <dbReference type="Proteomes" id="UP000189229"/>
    </source>
</evidence>
<dbReference type="Proteomes" id="UP000188532">
    <property type="component" value="Unassembled WGS sequence"/>
</dbReference>
<accession>A0A1V3XCW0</accession>
<feature type="region of interest" description="Disordered" evidence="1">
    <location>
        <begin position="1"/>
        <end position="43"/>
    </location>
</feature>
<reference evidence="4 5" key="1">
    <citation type="submission" date="2017-02" db="EMBL/GenBank/DDBJ databases">
        <title>Complete genome sequences of Mycobacterium kansasii strains isolated from rhesus macaques.</title>
        <authorList>
            <person name="Panda A."/>
            <person name="Nagaraj S."/>
            <person name="Zhao X."/>
            <person name="Tettelin H."/>
            <person name="Detolla L.J."/>
        </authorList>
    </citation>
    <scope>NUCLEOTIDE SEQUENCE [LARGE SCALE GENOMIC DNA]</scope>
    <source>
        <strain evidence="3 4">11-3469</strain>
        <strain evidence="2 5">11-3813</strain>
    </source>
</reference>
<gene>
    <name evidence="3" type="ORF">BZL29_3202</name>
    <name evidence="2" type="ORF">BZL30_8290</name>
</gene>
<sequence>MAAAPRLARPTCPPRLSWRRPQSRLTGHSRAAGGLSQLADMVG</sequence>
<evidence type="ECO:0000256" key="1">
    <source>
        <dbReference type="SAM" id="MobiDB-lite"/>
    </source>
</evidence>
<protein>
    <submittedName>
        <fullName evidence="3">Uncharacterized protein</fullName>
    </submittedName>
</protein>
<comment type="caution">
    <text evidence="3">The sequence shown here is derived from an EMBL/GenBank/DDBJ whole genome shotgun (WGS) entry which is preliminary data.</text>
</comment>
<dbReference type="AlphaFoldDB" id="A0A1V3XCW0"/>
<dbReference type="EMBL" id="MVBM01000009">
    <property type="protein sequence ID" value="OOK66623.1"/>
    <property type="molecule type" value="Genomic_DNA"/>
</dbReference>
<evidence type="ECO:0000313" key="4">
    <source>
        <dbReference type="Proteomes" id="UP000188532"/>
    </source>
</evidence>
<evidence type="ECO:0000313" key="3">
    <source>
        <dbReference type="EMBL" id="OOK77053.1"/>
    </source>
</evidence>
<organism evidence="3 4">
    <name type="scientific">Mycobacterium kansasii</name>
    <dbReference type="NCBI Taxonomy" id="1768"/>
    <lineage>
        <taxon>Bacteria</taxon>
        <taxon>Bacillati</taxon>
        <taxon>Actinomycetota</taxon>
        <taxon>Actinomycetes</taxon>
        <taxon>Mycobacteriales</taxon>
        <taxon>Mycobacteriaceae</taxon>
        <taxon>Mycobacterium</taxon>
    </lineage>
</organism>
<name>A0A1V3XCW0_MYCKA</name>
<proteinExistence type="predicted"/>